<reference evidence="2" key="1">
    <citation type="journal article" date="2014" name="Int. J. Syst. Evol. Microbiol.">
        <title>Complete genome sequence of Corynebacterium casei LMG S-19264T (=DSM 44701T), isolated from a smear-ripened cheese.</title>
        <authorList>
            <consortium name="US DOE Joint Genome Institute (JGI-PGF)"/>
            <person name="Walter F."/>
            <person name="Albersmeier A."/>
            <person name="Kalinowski J."/>
            <person name="Ruckert C."/>
        </authorList>
    </citation>
    <scope>NUCLEOTIDE SEQUENCE</scope>
    <source>
        <strain evidence="2">CGMCC 4.7368</strain>
    </source>
</reference>
<comment type="caution">
    <text evidence="2">The sequence shown here is derived from an EMBL/GenBank/DDBJ whole genome shotgun (WGS) entry which is preliminary data.</text>
</comment>
<evidence type="ECO:0000313" key="2">
    <source>
        <dbReference type="EMBL" id="GGO70642.1"/>
    </source>
</evidence>
<keyword evidence="3" id="KW-1185">Reference proteome</keyword>
<reference evidence="2" key="2">
    <citation type="submission" date="2020-09" db="EMBL/GenBank/DDBJ databases">
        <authorList>
            <person name="Sun Q."/>
            <person name="Zhou Y."/>
        </authorList>
    </citation>
    <scope>NUCLEOTIDE SEQUENCE</scope>
    <source>
        <strain evidence="2">CGMCC 4.7368</strain>
    </source>
</reference>
<dbReference type="RefSeq" id="WP_189125125.1">
    <property type="nucleotide sequence ID" value="NZ_BMNH01000009.1"/>
</dbReference>
<dbReference type="AlphaFoldDB" id="A0A917YZJ8"/>
<protein>
    <submittedName>
        <fullName evidence="2">Uncharacterized protein</fullName>
    </submittedName>
</protein>
<sequence length="89" mass="9341">MTSPSDRPTEIAAAQKRIAAALDAVPDTVCSACSATIMRAYSVYGGWLWLAVYGQETVPAAECPNRPGVYGVGHGPHQPRPINSPDSSV</sequence>
<name>A0A917YZJ8_9ACTN</name>
<gene>
    <name evidence="2" type="ORF">GCM10012289_34520</name>
</gene>
<evidence type="ECO:0000256" key="1">
    <source>
        <dbReference type="SAM" id="MobiDB-lite"/>
    </source>
</evidence>
<dbReference type="Proteomes" id="UP000646523">
    <property type="component" value="Unassembled WGS sequence"/>
</dbReference>
<feature type="region of interest" description="Disordered" evidence="1">
    <location>
        <begin position="69"/>
        <end position="89"/>
    </location>
</feature>
<proteinExistence type="predicted"/>
<evidence type="ECO:0000313" key="3">
    <source>
        <dbReference type="Proteomes" id="UP000646523"/>
    </source>
</evidence>
<accession>A0A917YZJ8</accession>
<organism evidence="2 3">
    <name type="scientific">Nonomuraea cavernae</name>
    <dbReference type="NCBI Taxonomy" id="2045107"/>
    <lineage>
        <taxon>Bacteria</taxon>
        <taxon>Bacillati</taxon>
        <taxon>Actinomycetota</taxon>
        <taxon>Actinomycetes</taxon>
        <taxon>Streptosporangiales</taxon>
        <taxon>Streptosporangiaceae</taxon>
        <taxon>Nonomuraea</taxon>
    </lineage>
</organism>
<dbReference type="EMBL" id="BMNH01000009">
    <property type="protein sequence ID" value="GGO70642.1"/>
    <property type="molecule type" value="Genomic_DNA"/>
</dbReference>